<comment type="subcellular location">
    <subcellularLocation>
        <location evidence="4">Secreted</location>
    </subcellularLocation>
    <subcellularLocation>
        <location evidence="4">Bacterial flagellum</location>
    </subcellularLocation>
</comment>
<dbReference type="Pfam" id="PF00669">
    <property type="entry name" value="Flagellin_N"/>
    <property type="match status" value="1"/>
</dbReference>
<evidence type="ECO:0000256" key="4">
    <source>
        <dbReference type="RuleBase" id="RU362073"/>
    </source>
</evidence>
<evidence type="ECO:0000259" key="6">
    <source>
        <dbReference type="Pfam" id="PF00700"/>
    </source>
</evidence>
<evidence type="ECO:0000313" key="8">
    <source>
        <dbReference type="Proteomes" id="UP001595962"/>
    </source>
</evidence>
<keyword evidence="7" id="KW-0282">Flagellum</keyword>
<sequence>MKITPNSIADHSLRTSSNEGNDLLKKLATGKRVNSAADDAAGLQIIDRLTSQINGSDQGIRNLYDGISLAQTAEGTLAGVSDSLQQLQTLNVQAGNGIYTQSDLAALQDQATQLGKGITDQLSRSSFAGQKLFDGGNTLSFESGSGQLQLETGDLSSEFSNVGLDNIDLTSSAGRSNLQASLESFTQLVNSNRSSLGAGINSFSSAINSLAEQEVNTSAARSRIEDLDYAQASSQKAANDVMQQSSLAVTAQSRISAERALQLLS</sequence>
<name>A0ABV9JRM2_9GAMM</name>
<evidence type="ECO:0000259" key="5">
    <source>
        <dbReference type="Pfam" id="PF00669"/>
    </source>
</evidence>
<gene>
    <name evidence="7" type="ORF">ACFO3I_17970</name>
</gene>
<organism evidence="7 8">
    <name type="scientific">Rheinheimera marina</name>
    <dbReference type="NCBI Taxonomy" id="1774958"/>
    <lineage>
        <taxon>Bacteria</taxon>
        <taxon>Pseudomonadati</taxon>
        <taxon>Pseudomonadota</taxon>
        <taxon>Gammaproteobacteria</taxon>
        <taxon>Chromatiales</taxon>
        <taxon>Chromatiaceae</taxon>
        <taxon>Rheinheimera</taxon>
    </lineage>
</organism>
<protein>
    <recommendedName>
        <fullName evidence="4">Flagellin</fullName>
    </recommendedName>
</protein>
<evidence type="ECO:0000256" key="1">
    <source>
        <dbReference type="ARBA" id="ARBA00005709"/>
    </source>
</evidence>
<dbReference type="PRINTS" id="PR00207">
    <property type="entry name" value="FLAGELLIN"/>
</dbReference>
<dbReference type="PANTHER" id="PTHR42792:SF2">
    <property type="entry name" value="FLAGELLIN"/>
    <property type="match status" value="1"/>
</dbReference>
<dbReference type="InterPro" id="IPR042187">
    <property type="entry name" value="Flagellin_C_sub2"/>
</dbReference>
<dbReference type="Pfam" id="PF00700">
    <property type="entry name" value="Flagellin_C"/>
    <property type="match status" value="1"/>
</dbReference>
<feature type="domain" description="Flagellin C-terminal" evidence="6">
    <location>
        <begin position="186"/>
        <end position="254"/>
    </location>
</feature>
<comment type="caution">
    <text evidence="7">The sequence shown here is derived from an EMBL/GenBank/DDBJ whole genome shotgun (WGS) entry which is preliminary data.</text>
</comment>
<evidence type="ECO:0000256" key="3">
    <source>
        <dbReference type="ARBA" id="ARBA00023143"/>
    </source>
</evidence>
<dbReference type="RefSeq" id="WP_377336429.1">
    <property type="nucleotide sequence ID" value="NZ_JBHSGB010000017.1"/>
</dbReference>
<dbReference type="Gene3D" id="1.20.1330.10">
    <property type="entry name" value="f41 fragment of flagellin, N-terminal domain"/>
    <property type="match status" value="1"/>
</dbReference>
<dbReference type="EMBL" id="JBHSGB010000017">
    <property type="protein sequence ID" value="MFC4656911.1"/>
    <property type="molecule type" value="Genomic_DNA"/>
</dbReference>
<keyword evidence="8" id="KW-1185">Reference proteome</keyword>
<comment type="similarity">
    <text evidence="1 4">Belongs to the bacterial flagellin family.</text>
</comment>
<keyword evidence="7" id="KW-0966">Cell projection</keyword>
<reference evidence="8" key="1">
    <citation type="journal article" date="2019" name="Int. J. Syst. Evol. Microbiol.">
        <title>The Global Catalogue of Microorganisms (GCM) 10K type strain sequencing project: providing services to taxonomists for standard genome sequencing and annotation.</title>
        <authorList>
            <consortium name="The Broad Institute Genomics Platform"/>
            <consortium name="The Broad Institute Genome Sequencing Center for Infectious Disease"/>
            <person name="Wu L."/>
            <person name="Ma J."/>
        </authorList>
    </citation>
    <scope>NUCLEOTIDE SEQUENCE [LARGE SCALE GENOMIC DNA]</scope>
    <source>
        <strain evidence="8">DT28</strain>
    </source>
</reference>
<keyword evidence="3 4" id="KW-0975">Bacterial flagellum</keyword>
<keyword evidence="2 4" id="KW-0964">Secreted</keyword>
<evidence type="ECO:0000313" key="7">
    <source>
        <dbReference type="EMBL" id="MFC4656911.1"/>
    </source>
</evidence>
<accession>A0ABV9JRM2</accession>
<feature type="domain" description="Flagellin N-terminal" evidence="5">
    <location>
        <begin position="7"/>
        <end position="138"/>
    </location>
</feature>
<proteinExistence type="inferred from homology"/>
<comment type="function">
    <text evidence="4">Flagellin is the subunit protein which polymerizes to form the filaments of bacterial flagella.</text>
</comment>
<dbReference type="InterPro" id="IPR001029">
    <property type="entry name" value="Flagellin_N"/>
</dbReference>
<dbReference type="Gene3D" id="6.10.10.10">
    <property type="entry name" value="Flagellar export chaperone, C-terminal domain"/>
    <property type="match status" value="1"/>
</dbReference>
<evidence type="ECO:0000256" key="2">
    <source>
        <dbReference type="ARBA" id="ARBA00022525"/>
    </source>
</evidence>
<dbReference type="InterPro" id="IPR001492">
    <property type="entry name" value="Flagellin"/>
</dbReference>
<dbReference type="Proteomes" id="UP001595962">
    <property type="component" value="Unassembled WGS sequence"/>
</dbReference>
<dbReference type="PANTHER" id="PTHR42792">
    <property type="entry name" value="FLAGELLIN"/>
    <property type="match status" value="1"/>
</dbReference>
<dbReference type="SUPFAM" id="SSF64518">
    <property type="entry name" value="Phase 1 flagellin"/>
    <property type="match status" value="1"/>
</dbReference>
<dbReference type="InterPro" id="IPR046358">
    <property type="entry name" value="Flagellin_C"/>
</dbReference>
<keyword evidence="7" id="KW-0969">Cilium</keyword>